<accession>A0A0Q9Z7J6</accession>
<evidence type="ECO:0000313" key="3">
    <source>
        <dbReference type="Proteomes" id="UP000051643"/>
    </source>
</evidence>
<dbReference type="RefSeq" id="WP_057481382.1">
    <property type="nucleotide sequence ID" value="NZ_BMWR01000003.1"/>
</dbReference>
<dbReference type="STRING" id="270918.APR42_02980"/>
<keyword evidence="3" id="KW-1185">Reference proteome</keyword>
<organism evidence="2 3">
    <name type="scientific">Salegentibacter mishustinae</name>
    <dbReference type="NCBI Taxonomy" id="270918"/>
    <lineage>
        <taxon>Bacteria</taxon>
        <taxon>Pseudomonadati</taxon>
        <taxon>Bacteroidota</taxon>
        <taxon>Flavobacteriia</taxon>
        <taxon>Flavobacteriales</taxon>
        <taxon>Flavobacteriaceae</taxon>
        <taxon>Salegentibacter</taxon>
    </lineage>
</organism>
<sequence length="123" mass="14088">MRNFIILIICGLVITSCSFFEGTGVDFEIQNNTGRTLNKVQIKTTDGSKTSIFNKVESGKSVSGFLKMDTDKNDGSYILEFKRENEEIEKYMNGYFSNGAAMSHKIIFEIERDTVYFSTEHYY</sequence>
<keyword evidence="1" id="KW-0732">Signal</keyword>
<dbReference type="PROSITE" id="PS51257">
    <property type="entry name" value="PROKAR_LIPOPROTEIN"/>
    <property type="match status" value="1"/>
</dbReference>
<name>A0A0Q9Z7J6_9FLAO</name>
<gene>
    <name evidence="2" type="ORF">APR42_02980</name>
</gene>
<dbReference type="AlphaFoldDB" id="A0A0Q9Z7J6"/>
<dbReference type="Proteomes" id="UP000051643">
    <property type="component" value="Unassembled WGS sequence"/>
</dbReference>
<feature type="signal peptide" evidence="1">
    <location>
        <begin position="1"/>
        <end position="21"/>
    </location>
</feature>
<dbReference type="OrthoDB" id="1179573at2"/>
<reference evidence="2" key="1">
    <citation type="submission" date="2015-10" db="EMBL/GenBank/DDBJ databases">
        <title>Draft genome sequence of Salegentibacter mishustinae KCTC 12263.</title>
        <authorList>
            <person name="Lin W."/>
            <person name="Zheng Q."/>
        </authorList>
    </citation>
    <scope>NUCLEOTIDE SEQUENCE [LARGE SCALE GENOMIC DNA]</scope>
    <source>
        <strain evidence="2">KCTC 12263</strain>
    </source>
</reference>
<protein>
    <submittedName>
        <fullName evidence="2">Uncharacterized protein</fullName>
    </submittedName>
</protein>
<evidence type="ECO:0000313" key="2">
    <source>
        <dbReference type="EMBL" id="KRG28908.1"/>
    </source>
</evidence>
<feature type="chain" id="PRO_5006389193" evidence="1">
    <location>
        <begin position="22"/>
        <end position="123"/>
    </location>
</feature>
<comment type="caution">
    <text evidence="2">The sequence shown here is derived from an EMBL/GenBank/DDBJ whole genome shotgun (WGS) entry which is preliminary data.</text>
</comment>
<evidence type="ECO:0000256" key="1">
    <source>
        <dbReference type="SAM" id="SignalP"/>
    </source>
</evidence>
<proteinExistence type="predicted"/>
<dbReference type="EMBL" id="LKTP01000012">
    <property type="protein sequence ID" value="KRG28908.1"/>
    <property type="molecule type" value="Genomic_DNA"/>
</dbReference>